<dbReference type="Gene3D" id="3.40.605.10">
    <property type="entry name" value="Aldehyde Dehydrogenase, Chain A, domain 1"/>
    <property type="match status" value="1"/>
</dbReference>
<keyword evidence="1" id="KW-0560">Oxidoreductase</keyword>
<evidence type="ECO:0000259" key="2">
    <source>
        <dbReference type="Pfam" id="PF00171"/>
    </source>
</evidence>
<accession>A0ABU4HU86</accession>
<dbReference type="EMBL" id="JAWSTH010000068">
    <property type="protein sequence ID" value="MDW5596892.1"/>
    <property type="molecule type" value="Genomic_DNA"/>
</dbReference>
<evidence type="ECO:0000313" key="4">
    <source>
        <dbReference type="Proteomes" id="UP001284601"/>
    </source>
</evidence>
<dbReference type="PROSITE" id="PS00070">
    <property type="entry name" value="ALDEHYDE_DEHYDR_CYS"/>
    <property type="match status" value="1"/>
</dbReference>
<keyword evidence="4" id="KW-1185">Reference proteome</keyword>
<dbReference type="PANTHER" id="PTHR43217:SF1">
    <property type="entry name" value="SUCCINATE SEMIALDEHYDE DEHYDROGENASE [NAD(P)+] SAD"/>
    <property type="match status" value="1"/>
</dbReference>
<dbReference type="InterPro" id="IPR016163">
    <property type="entry name" value="Ald_DH_C"/>
</dbReference>
<gene>
    <name evidence="3" type="ORF">R7226_21270</name>
</gene>
<evidence type="ECO:0000313" key="3">
    <source>
        <dbReference type="EMBL" id="MDW5596892.1"/>
    </source>
</evidence>
<dbReference type="RefSeq" id="WP_318599329.1">
    <property type="nucleotide sequence ID" value="NZ_JAWSTH010000068.1"/>
</dbReference>
<dbReference type="Gene3D" id="3.40.309.10">
    <property type="entry name" value="Aldehyde Dehydrogenase, Chain A, domain 2"/>
    <property type="match status" value="1"/>
</dbReference>
<dbReference type="Pfam" id="PF00171">
    <property type="entry name" value="Aldedh"/>
    <property type="match status" value="1"/>
</dbReference>
<sequence length="457" mass="47370">MSTTAPHVTSVDPATGAELARHPLHDDAALDAALTRAHDAQRAWRTASFERRAEVLVAIAAELRAEQERMAELITAEMGKTLREARAEVEKSAWVCEYYAAEGASQLAPETVDTGGARETYVQFPPLGVVLAVMPWNYPVWQVMRAAAPALMAGNTVVLKHASNVTGSALLLGEVVGRVERSLLETIVVPGRAVAAVIADDRIAAVTLTGSEAAGVSVAQACATALKPSVLELGGSDPFIVLGDADVEAAAREAVKARFSNTGQSCVAAKRFIVVASIAEAFEEAFAAAAGALVMGAPREEVDLGPMARVDLRDELADQVARGVAAGGRVLTGGSVPDGPGAFYPPTVVGAVAPDSPLAREETFGPAAAVLRVPDEAAAIALANASPYGLSSSLWTQDRERAKALAASIEAGAVFVNAMTASDPRMPFGGVKRSGWGRELGAFGIREFVNVQAITVA</sequence>
<dbReference type="SUPFAM" id="SSF53720">
    <property type="entry name" value="ALDH-like"/>
    <property type="match status" value="1"/>
</dbReference>
<dbReference type="InterPro" id="IPR016160">
    <property type="entry name" value="Ald_DH_CS_CYS"/>
</dbReference>
<dbReference type="InterPro" id="IPR047110">
    <property type="entry name" value="GABD/Sad-like"/>
</dbReference>
<dbReference type="InterPro" id="IPR015590">
    <property type="entry name" value="Aldehyde_DH_dom"/>
</dbReference>
<dbReference type="InterPro" id="IPR016162">
    <property type="entry name" value="Ald_DH_N"/>
</dbReference>
<name>A0ABU4HU86_9ACTN</name>
<comment type="caution">
    <text evidence="3">The sequence shown here is derived from an EMBL/GenBank/DDBJ whole genome shotgun (WGS) entry which is preliminary data.</text>
</comment>
<reference evidence="4" key="1">
    <citation type="submission" date="2023-07" db="EMBL/GenBank/DDBJ databases">
        <title>Conexibacter stalactiti sp. nov., isolated from stalactites in a lava cave and emended description of the genus Conexibacter.</title>
        <authorList>
            <person name="Lee S.D."/>
        </authorList>
    </citation>
    <scope>NUCLEOTIDE SEQUENCE [LARGE SCALE GENOMIC DNA]</scope>
    <source>
        <strain evidence="4">KCTC 39840</strain>
    </source>
</reference>
<evidence type="ECO:0000256" key="1">
    <source>
        <dbReference type="ARBA" id="ARBA00023002"/>
    </source>
</evidence>
<protein>
    <submittedName>
        <fullName evidence="3">Aldehyde dehydrogenase family protein</fullName>
    </submittedName>
</protein>
<dbReference type="Proteomes" id="UP001284601">
    <property type="component" value="Unassembled WGS sequence"/>
</dbReference>
<feature type="domain" description="Aldehyde dehydrogenase" evidence="2">
    <location>
        <begin position="6"/>
        <end position="453"/>
    </location>
</feature>
<dbReference type="PANTHER" id="PTHR43217">
    <property type="entry name" value="SUCCINATE SEMIALDEHYDE DEHYDROGENASE [NAD(P)+] SAD"/>
    <property type="match status" value="1"/>
</dbReference>
<dbReference type="InterPro" id="IPR016161">
    <property type="entry name" value="Ald_DH/histidinol_DH"/>
</dbReference>
<proteinExistence type="predicted"/>
<organism evidence="3 4">
    <name type="scientific">Conexibacter stalactiti</name>
    <dbReference type="NCBI Taxonomy" id="1940611"/>
    <lineage>
        <taxon>Bacteria</taxon>
        <taxon>Bacillati</taxon>
        <taxon>Actinomycetota</taxon>
        <taxon>Thermoleophilia</taxon>
        <taxon>Solirubrobacterales</taxon>
        <taxon>Conexibacteraceae</taxon>
        <taxon>Conexibacter</taxon>
    </lineage>
</organism>